<accession>A0A8J6N0S3</accession>
<dbReference type="EMBL" id="JACNJD010000244">
    <property type="protein sequence ID" value="MBC8177912.1"/>
    <property type="molecule type" value="Genomic_DNA"/>
</dbReference>
<dbReference type="AlphaFoldDB" id="A0A8J6N0S3"/>
<sequence length="352" mass="37909">MNDRNCFDVLIVGAGPAGSCAARAAAEAGARVLMIEKRMKIGEPVQCAEFVPRLLTREVNIPSETIAQEVQGMVTFMPNGEILRKRTPGFILDRAGFDKALAMEAAKAGAKILTGTRAVSREGDRVKVLGPSGEYEIRSTISIGADGPGSVVGSWIGQKNRKYMHALQHTVSLKQPAEDTEVYFNRAYPGGYAWLFPKGEKANVGVGVLKELGGEARQALKIFKERIGDRIGEVFQITAGRIPVGGPLHSIDVDAGIMLVGDAAGHTHAITGGGIPQAVIGGGMAGRAAAACINGDKEAIETYFDQWRNRFGAMLDKAVKKREEMDAGWGERNLTRLLKRCWIAYGEYYDEA</sequence>
<dbReference type="GO" id="GO:0008654">
    <property type="term" value="P:phospholipid biosynthetic process"/>
    <property type="evidence" value="ECO:0007669"/>
    <property type="project" value="UniProtKB-KW"/>
</dbReference>
<evidence type="ECO:0000313" key="9">
    <source>
        <dbReference type="Proteomes" id="UP000650524"/>
    </source>
</evidence>
<dbReference type="PRINTS" id="PR00420">
    <property type="entry name" value="RNGMNOXGNASE"/>
</dbReference>
<keyword evidence="4" id="KW-0443">Lipid metabolism</keyword>
<evidence type="ECO:0000256" key="6">
    <source>
        <dbReference type="ARBA" id="ARBA00023264"/>
    </source>
</evidence>
<name>A0A8J6N0S3_9DELT</name>
<dbReference type="GO" id="GO:0016628">
    <property type="term" value="F:oxidoreductase activity, acting on the CH-CH group of donors, NAD or NADP as acceptor"/>
    <property type="evidence" value="ECO:0007669"/>
    <property type="project" value="InterPro"/>
</dbReference>
<dbReference type="Gene3D" id="3.50.50.60">
    <property type="entry name" value="FAD/NAD(P)-binding domain"/>
    <property type="match status" value="1"/>
</dbReference>
<feature type="domain" description="Digeranylgeranylglycerophospholipid reductase catalytic" evidence="7">
    <location>
        <begin position="175"/>
        <end position="230"/>
    </location>
</feature>
<evidence type="ECO:0000256" key="2">
    <source>
        <dbReference type="ARBA" id="ARBA00022630"/>
    </source>
</evidence>
<evidence type="ECO:0000259" key="7">
    <source>
        <dbReference type="Pfam" id="PF22578"/>
    </source>
</evidence>
<gene>
    <name evidence="8" type="ORF">H8E19_10955</name>
</gene>
<keyword evidence="5" id="KW-0594">Phospholipid biosynthesis</keyword>
<dbReference type="SUPFAM" id="SSF51905">
    <property type="entry name" value="FAD/NAD(P)-binding domain"/>
    <property type="match status" value="1"/>
</dbReference>
<dbReference type="Proteomes" id="UP000650524">
    <property type="component" value="Unassembled WGS sequence"/>
</dbReference>
<evidence type="ECO:0000313" key="8">
    <source>
        <dbReference type="EMBL" id="MBC8177912.1"/>
    </source>
</evidence>
<dbReference type="PANTHER" id="PTHR42685">
    <property type="entry name" value="GERANYLGERANYL DIPHOSPHATE REDUCTASE"/>
    <property type="match status" value="1"/>
</dbReference>
<dbReference type="NCBIfam" id="TIGR02032">
    <property type="entry name" value="GG-red-SF"/>
    <property type="match status" value="1"/>
</dbReference>
<organism evidence="8 9">
    <name type="scientific">Candidatus Desulfacyla euxinica</name>
    <dbReference type="NCBI Taxonomy" id="2841693"/>
    <lineage>
        <taxon>Bacteria</taxon>
        <taxon>Deltaproteobacteria</taxon>
        <taxon>Candidatus Desulfacyla</taxon>
    </lineage>
</organism>
<keyword evidence="1" id="KW-0444">Lipid biosynthesis</keyword>
<evidence type="ECO:0000256" key="5">
    <source>
        <dbReference type="ARBA" id="ARBA00023209"/>
    </source>
</evidence>
<dbReference type="PANTHER" id="PTHR42685:SF18">
    <property type="entry name" value="DIGERANYLGERANYLGLYCEROPHOSPHOLIPID REDUCTASE"/>
    <property type="match status" value="1"/>
</dbReference>
<dbReference type="Gene3D" id="3.30.9.10">
    <property type="entry name" value="D-Amino Acid Oxidase, subunit A, domain 2"/>
    <property type="match status" value="1"/>
</dbReference>
<protein>
    <submittedName>
        <fullName evidence="8">NAD(P)/FAD-dependent oxidoreductase</fullName>
    </submittedName>
</protein>
<evidence type="ECO:0000256" key="4">
    <source>
        <dbReference type="ARBA" id="ARBA00023098"/>
    </source>
</evidence>
<evidence type="ECO:0000256" key="3">
    <source>
        <dbReference type="ARBA" id="ARBA00023002"/>
    </source>
</evidence>
<dbReference type="InterPro" id="IPR050407">
    <property type="entry name" value="Geranylgeranyl_reductase"/>
</dbReference>
<keyword evidence="2" id="KW-0285">Flavoprotein</keyword>
<dbReference type="InterPro" id="IPR011777">
    <property type="entry name" value="Geranylgeranyl_Rdtase_fam"/>
</dbReference>
<dbReference type="InterPro" id="IPR054715">
    <property type="entry name" value="GGR_cat"/>
</dbReference>
<evidence type="ECO:0000256" key="1">
    <source>
        <dbReference type="ARBA" id="ARBA00022516"/>
    </source>
</evidence>
<dbReference type="Pfam" id="PF12831">
    <property type="entry name" value="FAD_oxidored"/>
    <property type="match status" value="1"/>
</dbReference>
<comment type="caution">
    <text evidence="8">The sequence shown here is derived from an EMBL/GenBank/DDBJ whole genome shotgun (WGS) entry which is preliminary data.</text>
</comment>
<dbReference type="InterPro" id="IPR036188">
    <property type="entry name" value="FAD/NAD-bd_sf"/>
</dbReference>
<reference evidence="8 9" key="1">
    <citation type="submission" date="2020-08" db="EMBL/GenBank/DDBJ databases">
        <title>Bridging the membrane lipid divide: bacteria of the FCB group superphylum have the potential to synthesize archaeal ether lipids.</title>
        <authorList>
            <person name="Villanueva L."/>
            <person name="Von Meijenfeldt F.A.B."/>
            <person name="Westbye A.B."/>
            <person name="Yadav S."/>
            <person name="Hopmans E.C."/>
            <person name="Dutilh B.E."/>
            <person name="Sinninghe Damste J.S."/>
        </authorList>
    </citation>
    <scope>NUCLEOTIDE SEQUENCE [LARGE SCALE GENOMIC DNA]</scope>
    <source>
        <strain evidence="8">NIOZ-UU27</strain>
    </source>
</reference>
<proteinExistence type="predicted"/>
<dbReference type="Pfam" id="PF22578">
    <property type="entry name" value="GGR_cat"/>
    <property type="match status" value="1"/>
</dbReference>
<keyword evidence="6" id="KW-1208">Phospholipid metabolism</keyword>
<keyword evidence="3" id="KW-0560">Oxidoreductase</keyword>